<protein>
    <submittedName>
        <fullName evidence="1">Uncharacterized protein</fullName>
    </submittedName>
</protein>
<name>A0A934J197_9BACL</name>
<dbReference type="AlphaFoldDB" id="A0A934J197"/>
<dbReference type="RefSeq" id="WP_199018469.1">
    <property type="nucleotide sequence ID" value="NZ_JAELUP010000014.1"/>
</dbReference>
<proteinExistence type="predicted"/>
<keyword evidence="2" id="KW-1185">Reference proteome</keyword>
<dbReference type="Proteomes" id="UP000640274">
    <property type="component" value="Unassembled WGS sequence"/>
</dbReference>
<sequence length="349" mass="40854">MSLTMSEKEKRSIAAAVQEKLEAHLNHFPFARYPMEPLNEWQRIFCDPKTVPSDTLKKALSWHFGSWQRKDIALSHRKIIAAILKAWPEYIDHPSHNAEQAFVFWEQKLSDWHHGFGAVAFLLHLQRPDQYEFADRHRIDAMFELLKTIEHAEKERITTLSYLDIQDYTSFFRSIFPKLPHGNESRVKLDRFLKSYGNRHAYKLLPADYKSKEATIRSFSWETITSKRFHLDLIPHRSNADILFACFLLSQETSDQGQTDFTIGDVIEQLPLGTAGICNPASFNYALVSLFGGQKQRDYWLFQNQEVRRAFTEQANKSTRDMRFYLRYADEPVSINPKYVLTEEKHDGS</sequence>
<comment type="caution">
    <text evidence="1">The sequence shown here is derived from an EMBL/GenBank/DDBJ whole genome shotgun (WGS) entry which is preliminary data.</text>
</comment>
<dbReference type="EMBL" id="JAELUP010000014">
    <property type="protein sequence ID" value="MBJ6360915.1"/>
    <property type="molecule type" value="Genomic_DNA"/>
</dbReference>
<organism evidence="1 2">
    <name type="scientific">Paenibacillus roseus</name>
    <dbReference type="NCBI Taxonomy" id="2798579"/>
    <lineage>
        <taxon>Bacteria</taxon>
        <taxon>Bacillati</taxon>
        <taxon>Bacillota</taxon>
        <taxon>Bacilli</taxon>
        <taxon>Bacillales</taxon>
        <taxon>Paenibacillaceae</taxon>
        <taxon>Paenibacillus</taxon>
    </lineage>
</organism>
<gene>
    <name evidence="1" type="ORF">JFN88_06230</name>
</gene>
<accession>A0A934J197</accession>
<evidence type="ECO:0000313" key="2">
    <source>
        <dbReference type="Proteomes" id="UP000640274"/>
    </source>
</evidence>
<reference evidence="1" key="1">
    <citation type="submission" date="2020-12" db="EMBL/GenBank/DDBJ databases">
        <authorList>
            <person name="Huq M.A."/>
        </authorList>
    </citation>
    <scope>NUCLEOTIDE SEQUENCE</scope>
    <source>
        <strain evidence="1">MAHUQ-46</strain>
    </source>
</reference>
<evidence type="ECO:0000313" key="1">
    <source>
        <dbReference type="EMBL" id="MBJ6360915.1"/>
    </source>
</evidence>